<dbReference type="OrthoDB" id="4062651at2759"/>
<dbReference type="InterPro" id="IPR051420">
    <property type="entry name" value="Ser_Thr_Kinases_DiverseReg"/>
</dbReference>
<evidence type="ECO:0000313" key="9">
    <source>
        <dbReference type="EMBL" id="KAF9589996.1"/>
    </source>
</evidence>
<evidence type="ECO:0000256" key="8">
    <source>
        <dbReference type="ARBA" id="ARBA00048679"/>
    </source>
</evidence>
<accession>A0A835GYN3</accession>
<evidence type="ECO:0000256" key="3">
    <source>
        <dbReference type="ARBA" id="ARBA00022679"/>
    </source>
</evidence>
<protein>
    <recommendedName>
        <fullName evidence="1">non-specific serine/threonine protein kinase</fullName>
        <ecNumber evidence="1">2.7.11.1</ecNumber>
    </recommendedName>
</protein>
<dbReference type="PANTHER" id="PTHR48005">
    <property type="entry name" value="LEUCINE RICH REPEAT KINASE 2"/>
    <property type="match status" value="1"/>
</dbReference>
<keyword evidence="6" id="KW-0067">ATP-binding</keyword>
<dbReference type="SUPFAM" id="SSF56112">
    <property type="entry name" value="Protein kinase-like (PK-like)"/>
    <property type="match status" value="1"/>
</dbReference>
<keyword evidence="5" id="KW-0418">Kinase</keyword>
<comment type="catalytic activity">
    <reaction evidence="8">
        <text>L-seryl-[protein] + ATP = O-phospho-L-seryl-[protein] + ADP + H(+)</text>
        <dbReference type="Rhea" id="RHEA:17989"/>
        <dbReference type="Rhea" id="RHEA-COMP:9863"/>
        <dbReference type="Rhea" id="RHEA-COMP:11604"/>
        <dbReference type="ChEBI" id="CHEBI:15378"/>
        <dbReference type="ChEBI" id="CHEBI:29999"/>
        <dbReference type="ChEBI" id="CHEBI:30616"/>
        <dbReference type="ChEBI" id="CHEBI:83421"/>
        <dbReference type="ChEBI" id="CHEBI:456216"/>
        <dbReference type="EC" id="2.7.11.1"/>
    </reaction>
</comment>
<evidence type="ECO:0000256" key="4">
    <source>
        <dbReference type="ARBA" id="ARBA00022741"/>
    </source>
</evidence>
<feature type="non-terminal residue" evidence="9">
    <location>
        <position position="134"/>
    </location>
</feature>
<evidence type="ECO:0000256" key="7">
    <source>
        <dbReference type="ARBA" id="ARBA00047899"/>
    </source>
</evidence>
<keyword evidence="3" id="KW-0808">Transferase</keyword>
<dbReference type="EC" id="2.7.11.1" evidence="1"/>
<keyword evidence="2" id="KW-0723">Serine/threonine-protein kinase</keyword>
<sequence length="134" mass="15261">LLDRWLHKRKRESIFSDSVNHVLLDWPTRLHIAVGVAQDFGLAKMLVKHGESDTMSVVVCSYGYIAPEYTYTTKVNEKIDVYSFGTRDHMYCALPSKRPSNDGGIASPTRCGPRQINAFKKTENMHDADPLRYN</sequence>
<dbReference type="Gene3D" id="1.10.510.10">
    <property type="entry name" value="Transferase(Phosphotransferase) domain 1"/>
    <property type="match status" value="1"/>
</dbReference>
<dbReference type="PANTHER" id="PTHR48005:SF85">
    <property type="entry name" value="PROTEIN KINASE DOMAIN-CONTAINING PROTEIN"/>
    <property type="match status" value="1"/>
</dbReference>
<evidence type="ECO:0000256" key="1">
    <source>
        <dbReference type="ARBA" id="ARBA00012513"/>
    </source>
</evidence>
<organism evidence="9 10">
    <name type="scientific">Coptis chinensis</name>
    <dbReference type="NCBI Taxonomy" id="261450"/>
    <lineage>
        <taxon>Eukaryota</taxon>
        <taxon>Viridiplantae</taxon>
        <taxon>Streptophyta</taxon>
        <taxon>Embryophyta</taxon>
        <taxon>Tracheophyta</taxon>
        <taxon>Spermatophyta</taxon>
        <taxon>Magnoliopsida</taxon>
        <taxon>Ranunculales</taxon>
        <taxon>Ranunculaceae</taxon>
        <taxon>Coptidoideae</taxon>
        <taxon>Coptis</taxon>
    </lineage>
</organism>
<keyword evidence="4" id="KW-0547">Nucleotide-binding</keyword>
<evidence type="ECO:0000256" key="2">
    <source>
        <dbReference type="ARBA" id="ARBA00022527"/>
    </source>
</evidence>
<dbReference type="EMBL" id="JADFTS010000009">
    <property type="protein sequence ID" value="KAF9589996.1"/>
    <property type="molecule type" value="Genomic_DNA"/>
</dbReference>
<reference evidence="9 10" key="1">
    <citation type="submission" date="2020-10" db="EMBL/GenBank/DDBJ databases">
        <title>The Coptis chinensis genome and diversification of protoberbering-type alkaloids.</title>
        <authorList>
            <person name="Wang B."/>
            <person name="Shu S."/>
            <person name="Song C."/>
            <person name="Liu Y."/>
        </authorList>
    </citation>
    <scope>NUCLEOTIDE SEQUENCE [LARGE SCALE GENOMIC DNA]</scope>
    <source>
        <strain evidence="9">HL-2020</strain>
        <tissue evidence="9">Leaf</tissue>
    </source>
</reference>
<gene>
    <name evidence="9" type="ORF">IFM89_030146</name>
</gene>
<dbReference type="InterPro" id="IPR011009">
    <property type="entry name" value="Kinase-like_dom_sf"/>
</dbReference>
<evidence type="ECO:0000313" key="10">
    <source>
        <dbReference type="Proteomes" id="UP000631114"/>
    </source>
</evidence>
<dbReference type="GO" id="GO:0005524">
    <property type="term" value="F:ATP binding"/>
    <property type="evidence" value="ECO:0007669"/>
    <property type="project" value="UniProtKB-KW"/>
</dbReference>
<proteinExistence type="predicted"/>
<dbReference type="GO" id="GO:0004674">
    <property type="term" value="F:protein serine/threonine kinase activity"/>
    <property type="evidence" value="ECO:0007669"/>
    <property type="project" value="UniProtKB-KW"/>
</dbReference>
<comment type="catalytic activity">
    <reaction evidence="7">
        <text>L-threonyl-[protein] + ATP = O-phospho-L-threonyl-[protein] + ADP + H(+)</text>
        <dbReference type="Rhea" id="RHEA:46608"/>
        <dbReference type="Rhea" id="RHEA-COMP:11060"/>
        <dbReference type="Rhea" id="RHEA-COMP:11605"/>
        <dbReference type="ChEBI" id="CHEBI:15378"/>
        <dbReference type="ChEBI" id="CHEBI:30013"/>
        <dbReference type="ChEBI" id="CHEBI:30616"/>
        <dbReference type="ChEBI" id="CHEBI:61977"/>
        <dbReference type="ChEBI" id="CHEBI:456216"/>
        <dbReference type="EC" id="2.7.11.1"/>
    </reaction>
</comment>
<name>A0A835GYN3_9MAGN</name>
<dbReference type="Proteomes" id="UP000631114">
    <property type="component" value="Unassembled WGS sequence"/>
</dbReference>
<evidence type="ECO:0000256" key="5">
    <source>
        <dbReference type="ARBA" id="ARBA00022777"/>
    </source>
</evidence>
<keyword evidence="10" id="KW-1185">Reference proteome</keyword>
<dbReference type="AlphaFoldDB" id="A0A835GYN3"/>
<comment type="caution">
    <text evidence="9">The sequence shown here is derived from an EMBL/GenBank/DDBJ whole genome shotgun (WGS) entry which is preliminary data.</text>
</comment>
<evidence type="ECO:0000256" key="6">
    <source>
        <dbReference type="ARBA" id="ARBA00022840"/>
    </source>
</evidence>